<dbReference type="eggNOG" id="ENOG502S1RI">
    <property type="taxonomic scope" value="Eukaryota"/>
</dbReference>
<sequence>MRKYQQLFLLLISFLSVCILLMYKSENNRLKYVLKYVNFFGRNDAAVLRRLDNGIGNRTMDEDKMFHLALSRPLPVWQLIGSSGDFYAYSSYWKRNELIAGGQAHVLVVGRKGAVVDFRCSLDMANGRQVQGKFRFQREEGQNHDTDAAFTSYHFFCQVSRDFGKPEIVSFMDAGTKNPVKLRLRHIKTQTKSLRLLPAIVCVDLVDYNMNSTFARREDALLQFFLIHQALGVDYFVVYNYDELPLQIIHILQRANIHLNGLPFNFPFPRQPSSNLTHQLIETDCQMRSFNYASFSILMKPNEIMYPSARFLDNDGKRSLHEQLRHYDATETRFELATFNVCFDERKKLLMDHVQYDPELKTNYKMLLHRLELPPPAPMATNNQVELALSKGLVHRYVDCVKVGKDGLHDWRNGVREDFMQHIDTLRNEVDLLI</sequence>
<dbReference type="OMA" id="YVNFFGR"/>
<name>B4MIP2_DROWI</name>
<protein>
    <recommendedName>
        <fullName evidence="4">Glycosyltransferase family 92 protein</fullName>
    </recommendedName>
</protein>
<organism evidence="2 3">
    <name type="scientific">Drosophila willistoni</name>
    <name type="common">Fruit fly</name>
    <dbReference type="NCBI Taxonomy" id="7260"/>
    <lineage>
        <taxon>Eukaryota</taxon>
        <taxon>Metazoa</taxon>
        <taxon>Ecdysozoa</taxon>
        <taxon>Arthropoda</taxon>
        <taxon>Hexapoda</taxon>
        <taxon>Insecta</taxon>
        <taxon>Pterygota</taxon>
        <taxon>Neoptera</taxon>
        <taxon>Endopterygota</taxon>
        <taxon>Diptera</taxon>
        <taxon>Brachycera</taxon>
        <taxon>Muscomorpha</taxon>
        <taxon>Ephydroidea</taxon>
        <taxon>Drosophilidae</taxon>
        <taxon>Drosophila</taxon>
        <taxon>Sophophora</taxon>
    </lineage>
</organism>
<dbReference type="EMBL" id="CH963719">
    <property type="protein sequence ID" value="EDW71981.1"/>
    <property type="molecule type" value="Genomic_DNA"/>
</dbReference>
<dbReference type="OrthoDB" id="6433308at2759"/>
<evidence type="ECO:0000313" key="2">
    <source>
        <dbReference type="EMBL" id="EDW71981.1"/>
    </source>
</evidence>
<dbReference type="InParanoid" id="B4MIP2"/>
<keyword evidence="1" id="KW-0472">Membrane</keyword>
<dbReference type="HOGENOM" id="CLU_738232_0_0_1"/>
<keyword evidence="1" id="KW-0812">Transmembrane</keyword>
<dbReference type="Proteomes" id="UP000007798">
    <property type="component" value="Unassembled WGS sequence"/>
</dbReference>
<accession>B4MIP2</accession>
<gene>
    <name evidence="2" type="primary">Dwil\GK10682</name>
    <name evidence="2" type="ORF">Dwil_GK10682</name>
</gene>
<feature type="transmembrane region" description="Helical" evidence="1">
    <location>
        <begin position="7"/>
        <end position="23"/>
    </location>
</feature>
<evidence type="ECO:0000256" key="1">
    <source>
        <dbReference type="SAM" id="Phobius"/>
    </source>
</evidence>
<reference evidence="2 3" key="1">
    <citation type="journal article" date="2007" name="Nature">
        <title>Evolution of genes and genomes on the Drosophila phylogeny.</title>
        <authorList>
            <consortium name="Drosophila 12 Genomes Consortium"/>
            <person name="Clark A.G."/>
            <person name="Eisen M.B."/>
            <person name="Smith D.R."/>
            <person name="Bergman C.M."/>
            <person name="Oliver B."/>
            <person name="Markow T.A."/>
            <person name="Kaufman T.C."/>
            <person name="Kellis M."/>
            <person name="Gelbart W."/>
            <person name="Iyer V.N."/>
            <person name="Pollard D.A."/>
            <person name="Sackton T.B."/>
            <person name="Larracuente A.M."/>
            <person name="Singh N.D."/>
            <person name="Abad J.P."/>
            <person name="Abt D.N."/>
            <person name="Adryan B."/>
            <person name="Aguade M."/>
            <person name="Akashi H."/>
            <person name="Anderson W.W."/>
            <person name="Aquadro C.F."/>
            <person name="Ardell D.H."/>
            <person name="Arguello R."/>
            <person name="Artieri C.G."/>
            <person name="Barbash D.A."/>
            <person name="Barker D."/>
            <person name="Barsanti P."/>
            <person name="Batterham P."/>
            <person name="Batzoglou S."/>
            <person name="Begun D."/>
            <person name="Bhutkar A."/>
            <person name="Blanco E."/>
            <person name="Bosak S.A."/>
            <person name="Bradley R.K."/>
            <person name="Brand A.D."/>
            <person name="Brent M.R."/>
            <person name="Brooks A.N."/>
            <person name="Brown R.H."/>
            <person name="Butlin R.K."/>
            <person name="Caggese C."/>
            <person name="Calvi B.R."/>
            <person name="Bernardo de Carvalho A."/>
            <person name="Caspi A."/>
            <person name="Castrezana S."/>
            <person name="Celniker S.E."/>
            <person name="Chang J.L."/>
            <person name="Chapple C."/>
            <person name="Chatterji S."/>
            <person name="Chinwalla A."/>
            <person name="Civetta A."/>
            <person name="Clifton S.W."/>
            <person name="Comeron J.M."/>
            <person name="Costello J.C."/>
            <person name="Coyne J.A."/>
            <person name="Daub J."/>
            <person name="David R.G."/>
            <person name="Delcher A.L."/>
            <person name="Delehaunty K."/>
            <person name="Do C.B."/>
            <person name="Ebling H."/>
            <person name="Edwards K."/>
            <person name="Eickbush T."/>
            <person name="Evans J.D."/>
            <person name="Filipski A."/>
            <person name="Findeiss S."/>
            <person name="Freyhult E."/>
            <person name="Fulton L."/>
            <person name="Fulton R."/>
            <person name="Garcia A.C."/>
            <person name="Gardiner A."/>
            <person name="Garfield D.A."/>
            <person name="Garvin B.E."/>
            <person name="Gibson G."/>
            <person name="Gilbert D."/>
            <person name="Gnerre S."/>
            <person name="Godfrey J."/>
            <person name="Good R."/>
            <person name="Gotea V."/>
            <person name="Gravely B."/>
            <person name="Greenberg A.J."/>
            <person name="Griffiths-Jones S."/>
            <person name="Gross S."/>
            <person name="Guigo R."/>
            <person name="Gustafson E.A."/>
            <person name="Haerty W."/>
            <person name="Hahn M.W."/>
            <person name="Halligan D.L."/>
            <person name="Halpern A.L."/>
            <person name="Halter G.M."/>
            <person name="Han M.V."/>
            <person name="Heger A."/>
            <person name="Hillier L."/>
            <person name="Hinrichs A.S."/>
            <person name="Holmes I."/>
            <person name="Hoskins R.A."/>
            <person name="Hubisz M.J."/>
            <person name="Hultmark D."/>
            <person name="Huntley M.A."/>
            <person name="Jaffe D.B."/>
            <person name="Jagadeeshan S."/>
            <person name="Jeck W.R."/>
            <person name="Johnson J."/>
            <person name="Jones C.D."/>
            <person name="Jordan W.C."/>
            <person name="Karpen G.H."/>
            <person name="Kataoka E."/>
            <person name="Keightley P.D."/>
            <person name="Kheradpour P."/>
            <person name="Kirkness E.F."/>
            <person name="Koerich L.B."/>
            <person name="Kristiansen K."/>
            <person name="Kudrna D."/>
            <person name="Kulathinal R.J."/>
            <person name="Kumar S."/>
            <person name="Kwok R."/>
            <person name="Lander E."/>
            <person name="Langley C.H."/>
            <person name="Lapoint R."/>
            <person name="Lazzaro B.P."/>
            <person name="Lee S.J."/>
            <person name="Levesque L."/>
            <person name="Li R."/>
            <person name="Lin C.F."/>
            <person name="Lin M.F."/>
            <person name="Lindblad-Toh K."/>
            <person name="Llopart A."/>
            <person name="Long M."/>
            <person name="Low L."/>
            <person name="Lozovsky E."/>
            <person name="Lu J."/>
            <person name="Luo M."/>
            <person name="Machado C.A."/>
            <person name="Makalowski W."/>
            <person name="Marzo M."/>
            <person name="Matsuda M."/>
            <person name="Matzkin L."/>
            <person name="McAllister B."/>
            <person name="McBride C.S."/>
            <person name="McKernan B."/>
            <person name="McKernan K."/>
            <person name="Mendez-Lago M."/>
            <person name="Minx P."/>
            <person name="Mollenhauer M.U."/>
            <person name="Montooth K."/>
            <person name="Mount S.M."/>
            <person name="Mu X."/>
            <person name="Myers E."/>
            <person name="Negre B."/>
            <person name="Newfeld S."/>
            <person name="Nielsen R."/>
            <person name="Noor M.A."/>
            <person name="O'Grady P."/>
            <person name="Pachter L."/>
            <person name="Papaceit M."/>
            <person name="Parisi M.J."/>
            <person name="Parisi M."/>
            <person name="Parts L."/>
            <person name="Pedersen J.S."/>
            <person name="Pesole G."/>
            <person name="Phillippy A.M."/>
            <person name="Ponting C.P."/>
            <person name="Pop M."/>
            <person name="Porcelli D."/>
            <person name="Powell J.R."/>
            <person name="Prohaska S."/>
            <person name="Pruitt K."/>
            <person name="Puig M."/>
            <person name="Quesneville H."/>
            <person name="Ram K.R."/>
            <person name="Rand D."/>
            <person name="Rasmussen M.D."/>
            <person name="Reed L.K."/>
            <person name="Reenan R."/>
            <person name="Reily A."/>
            <person name="Remington K.A."/>
            <person name="Rieger T.T."/>
            <person name="Ritchie M.G."/>
            <person name="Robin C."/>
            <person name="Rogers Y.H."/>
            <person name="Rohde C."/>
            <person name="Rozas J."/>
            <person name="Rubenfield M.J."/>
            <person name="Ruiz A."/>
            <person name="Russo S."/>
            <person name="Salzberg S.L."/>
            <person name="Sanchez-Gracia A."/>
            <person name="Saranga D.J."/>
            <person name="Sato H."/>
            <person name="Schaeffer S.W."/>
            <person name="Schatz M.C."/>
            <person name="Schlenke T."/>
            <person name="Schwartz R."/>
            <person name="Segarra C."/>
            <person name="Singh R.S."/>
            <person name="Sirot L."/>
            <person name="Sirota M."/>
            <person name="Sisneros N.B."/>
            <person name="Smith C.D."/>
            <person name="Smith T.F."/>
            <person name="Spieth J."/>
            <person name="Stage D.E."/>
            <person name="Stark A."/>
            <person name="Stephan W."/>
            <person name="Strausberg R.L."/>
            <person name="Strempel S."/>
            <person name="Sturgill D."/>
            <person name="Sutton G."/>
            <person name="Sutton G.G."/>
            <person name="Tao W."/>
            <person name="Teichmann S."/>
            <person name="Tobari Y.N."/>
            <person name="Tomimura Y."/>
            <person name="Tsolas J.M."/>
            <person name="Valente V.L."/>
            <person name="Venter E."/>
            <person name="Venter J.C."/>
            <person name="Vicario S."/>
            <person name="Vieira F.G."/>
            <person name="Vilella A.J."/>
            <person name="Villasante A."/>
            <person name="Walenz B."/>
            <person name="Wang J."/>
            <person name="Wasserman M."/>
            <person name="Watts T."/>
            <person name="Wilson D."/>
            <person name="Wilson R.K."/>
            <person name="Wing R.A."/>
            <person name="Wolfner M.F."/>
            <person name="Wong A."/>
            <person name="Wong G.K."/>
            <person name="Wu C.I."/>
            <person name="Wu G."/>
            <person name="Yamamoto D."/>
            <person name="Yang H.P."/>
            <person name="Yang S.P."/>
            <person name="Yorke J.A."/>
            <person name="Yoshida K."/>
            <person name="Zdobnov E."/>
            <person name="Zhang P."/>
            <person name="Zhang Y."/>
            <person name="Zimin A.V."/>
            <person name="Baldwin J."/>
            <person name="Abdouelleil A."/>
            <person name="Abdulkadir J."/>
            <person name="Abebe A."/>
            <person name="Abera B."/>
            <person name="Abreu J."/>
            <person name="Acer S.C."/>
            <person name="Aftuck L."/>
            <person name="Alexander A."/>
            <person name="An P."/>
            <person name="Anderson E."/>
            <person name="Anderson S."/>
            <person name="Arachi H."/>
            <person name="Azer M."/>
            <person name="Bachantsang P."/>
            <person name="Barry A."/>
            <person name="Bayul T."/>
            <person name="Berlin A."/>
            <person name="Bessette D."/>
            <person name="Bloom T."/>
            <person name="Blye J."/>
            <person name="Boguslavskiy L."/>
            <person name="Bonnet C."/>
            <person name="Boukhgalter B."/>
            <person name="Bourzgui I."/>
            <person name="Brown A."/>
            <person name="Cahill P."/>
            <person name="Channer S."/>
            <person name="Cheshatsang Y."/>
            <person name="Chuda L."/>
            <person name="Citroen M."/>
            <person name="Collymore A."/>
            <person name="Cooke P."/>
            <person name="Costello M."/>
            <person name="D'Aco K."/>
            <person name="Daza R."/>
            <person name="De Haan G."/>
            <person name="DeGray S."/>
            <person name="DeMaso C."/>
            <person name="Dhargay N."/>
            <person name="Dooley K."/>
            <person name="Dooley E."/>
            <person name="Doricent M."/>
            <person name="Dorje P."/>
            <person name="Dorjee K."/>
            <person name="Dupes A."/>
            <person name="Elong R."/>
            <person name="Falk J."/>
            <person name="Farina A."/>
            <person name="Faro S."/>
            <person name="Ferguson D."/>
            <person name="Fisher S."/>
            <person name="Foley C.D."/>
            <person name="Franke A."/>
            <person name="Friedrich D."/>
            <person name="Gadbois L."/>
            <person name="Gearin G."/>
            <person name="Gearin C.R."/>
            <person name="Giannoukos G."/>
            <person name="Goode T."/>
            <person name="Graham J."/>
            <person name="Grandbois E."/>
            <person name="Grewal S."/>
            <person name="Gyaltsen K."/>
            <person name="Hafez N."/>
            <person name="Hagos B."/>
            <person name="Hall J."/>
            <person name="Henson C."/>
            <person name="Hollinger A."/>
            <person name="Honan T."/>
            <person name="Huard M.D."/>
            <person name="Hughes L."/>
            <person name="Hurhula B."/>
            <person name="Husby M.E."/>
            <person name="Kamat A."/>
            <person name="Kanga B."/>
            <person name="Kashin S."/>
            <person name="Khazanovich D."/>
            <person name="Kisner P."/>
            <person name="Lance K."/>
            <person name="Lara M."/>
            <person name="Lee W."/>
            <person name="Lennon N."/>
            <person name="Letendre F."/>
            <person name="LeVine R."/>
            <person name="Lipovsky A."/>
            <person name="Liu X."/>
            <person name="Liu J."/>
            <person name="Liu S."/>
            <person name="Lokyitsang T."/>
            <person name="Lokyitsang Y."/>
            <person name="Lubonja R."/>
            <person name="Lui A."/>
            <person name="MacDonald P."/>
            <person name="Magnisalis V."/>
            <person name="Maru K."/>
            <person name="Matthews C."/>
            <person name="McCusker W."/>
            <person name="McDonough S."/>
            <person name="Mehta T."/>
            <person name="Meldrim J."/>
            <person name="Meneus L."/>
            <person name="Mihai O."/>
            <person name="Mihalev A."/>
            <person name="Mihova T."/>
            <person name="Mittelman R."/>
            <person name="Mlenga V."/>
            <person name="Montmayeur A."/>
            <person name="Mulrain L."/>
            <person name="Navidi A."/>
            <person name="Naylor J."/>
            <person name="Negash T."/>
            <person name="Nguyen T."/>
            <person name="Nguyen N."/>
            <person name="Nicol R."/>
            <person name="Norbu C."/>
            <person name="Norbu N."/>
            <person name="Novod N."/>
            <person name="O'Neill B."/>
            <person name="Osman S."/>
            <person name="Markiewicz E."/>
            <person name="Oyono O.L."/>
            <person name="Patti C."/>
            <person name="Phunkhang P."/>
            <person name="Pierre F."/>
            <person name="Priest M."/>
            <person name="Raghuraman S."/>
            <person name="Rege F."/>
            <person name="Reyes R."/>
            <person name="Rise C."/>
            <person name="Rogov P."/>
            <person name="Ross K."/>
            <person name="Ryan E."/>
            <person name="Settipalli S."/>
            <person name="Shea T."/>
            <person name="Sherpa N."/>
            <person name="Shi L."/>
            <person name="Shih D."/>
            <person name="Sparrow T."/>
            <person name="Spaulding J."/>
            <person name="Stalker J."/>
            <person name="Stange-Thomann N."/>
            <person name="Stavropoulos S."/>
            <person name="Stone C."/>
            <person name="Strader C."/>
            <person name="Tesfaye S."/>
            <person name="Thomson T."/>
            <person name="Thoulutsang Y."/>
            <person name="Thoulutsang D."/>
            <person name="Topham K."/>
            <person name="Topping I."/>
            <person name="Tsamla T."/>
            <person name="Vassiliev H."/>
            <person name="Vo A."/>
            <person name="Wangchuk T."/>
            <person name="Wangdi T."/>
            <person name="Weiand M."/>
            <person name="Wilkinson J."/>
            <person name="Wilson A."/>
            <person name="Yadav S."/>
            <person name="Young G."/>
            <person name="Yu Q."/>
            <person name="Zembek L."/>
            <person name="Zhong D."/>
            <person name="Zimmer A."/>
            <person name="Zwirko Z."/>
            <person name="Jaffe D.B."/>
            <person name="Alvarez P."/>
            <person name="Brockman W."/>
            <person name="Butler J."/>
            <person name="Chin C."/>
            <person name="Gnerre S."/>
            <person name="Grabherr M."/>
            <person name="Kleber M."/>
            <person name="Mauceli E."/>
            <person name="MacCallum I."/>
        </authorList>
    </citation>
    <scope>NUCLEOTIDE SEQUENCE [LARGE SCALE GENOMIC DNA]</scope>
    <source>
        <strain evidence="3">Tucson 14030-0811.24</strain>
    </source>
</reference>
<proteinExistence type="predicted"/>
<dbReference type="KEGG" id="dwi:6637861"/>
<dbReference type="PhylomeDB" id="B4MIP2"/>
<evidence type="ECO:0000313" key="3">
    <source>
        <dbReference type="Proteomes" id="UP000007798"/>
    </source>
</evidence>
<dbReference type="STRING" id="7260.B4MIP2"/>
<keyword evidence="3" id="KW-1185">Reference proteome</keyword>
<keyword evidence="1" id="KW-1133">Transmembrane helix</keyword>
<dbReference type="AlphaFoldDB" id="B4MIP2"/>
<evidence type="ECO:0008006" key="4">
    <source>
        <dbReference type="Google" id="ProtNLM"/>
    </source>
</evidence>